<proteinExistence type="predicted"/>
<dbReference type="Proteomes" id="UP000325395">
    <property type="component" value="Unassembled WGS sequence"/>
</dbReference>
<dbReference type="EMBL" id="ML735779">
    <property type="protein sequence ID" value="KAE8414789.1"/>
    <property type="molecule type" value="Genomic_DNA"/>
</dbReference>
<gene>
    <name evidence="1" type="ORF">BDV36DRAFT_236615</name>
</gene>
<evidence type="ECO:0000313" key="1">
    <source>
        <dbReference type="EMBL" id="KAE8414789.1"/>
    </source>
</evidence>
<organism evidence="1 2">
    <name type="scientific">Aspergillus pseudocaelatus</name>
    <dbReference type="NCBI Taxonomy" id="1825620"/>
    <lineage>
        <taxon>Eukaryota</taxon>
        <taxon>Fungi</taxon>
        <taxon>Dikarya</taxon>
        <taxon>Ascomycota</taxon>
        <taxon>Pezizomycotina</taxon>
        <taxon>Eurotiomycetes</taxon>
        <taxon>Eurotiomycetidae</taxon>
        <taxon>Eurotiales</taxon>
        <taxon>Aspergillaceae</taxon>
        <taxon>Aspergillus</taxon>
        <taxon>Aspergillus subgen. Circumdati</taxon>
    </lineage>
</organism>
<reference evidence="1 2" key="1">
    <citation type="submission" date="2019-04" db="EMBL/GenBank/DDBJ databases">
        <authorList>
            <consortium name="DOE Joint Genome Institute"/>
            <person name="Mondo S."/>
            <person name="Kjaerbolling I."/>
            <person name="Vesth T."/>
            <person name="Frisvad J.C."/>
            <person name="Nybo J.L."/>
            <person name="Theobald S."/>
            <person name="Kildgaard S."/>
            <person name="Isbrandt T."/>
            <person name="Kuo A."/>
            <person name="Sato A."/>
            <person name="Lyhne E.K."/>
            <person name="Kogle M.E."/>
            <person name="Wiebenga A."/>
            <person name="Kun R.S."/>
            <person name="Lubbers R.J."/>
            <person name="Makela M.R."/>
            <person name="Barry K."/>
            <person name="Chovatia M."/>
            <person name="Clum A."/>
            <person name="Daum C."/>
            <person name="Haridas S."/>
            <person name="He G."/>
            <person name="LaButti K."/>
            <person name="Lipzen A."/>
            <person name="Riley R."/>
            <person name="Salamov A."/>
            <person name="Simmons B.A."/>
            <person name="Magnuson J.K."/>
            <person name="Henrissat B."/>
            <person name="Mortensen U.H."/>
            <person name="Larsen T.O."/>
            <person name="Devries R.P."/>
            <person name="Grigoriev I.V."/>
            <person name="Machida M."/>
            <person name="Baker S.E."/>
            <person name="Andersen M.R."/>
            <person name="Cantor M.N."/>
            <person name="Hua S.X."/>
        </authorList>
    </citation>
    <scope>NUCLEOTIDE SEQUENCE [LARGE SCALE GENOMIC DNA]</scope>
    <source>
        <strain evidence="1 2">CBS 117616</strain>
    </source>
</reference>
<evidence type="ECO:0008006" key="3">
    <source>
        <dbReference type="Google" id="ProtNLM"/>
    </source>
</evidence>
<keyword evidence="2" id="KW-1185">Reference proteome</keyword>
<accession>A0ABQ6WCD4</accession>
<evidence type="ECO:0000313" key="2">
    <source>
        <dbReference type="Proteomes" id="UP000325395"/>
    </source>
</evidence>
<name>A0ABQ6WCD4_9EURO</name>
<protein>
    <recommendedName>
        <fullName evidence="3">Secreted protein</fullName>
    </recommendedName>
</protein>
<sequence>MTYRWRRIASGWRLLLNAVHWKPNIAILGYSLVLAVCTSTQDSRPKNKFFLRRTGDALHLSADRAGLRFLVLSDCSRIMVPEKVGCSW</sequence>